<sequence length="123" mass="13848">MISLCNCIMLGFNLSSQRVKVKIWGLRGAVDASNMAGWKNSGSTLASCLFLRSAGCWSAVLTSSRNEDRGAAEQSKRNKDRRVTTAKETRVHKNERTFSFQAEEVYLARRASLNYFDVYENNV</sequence>
<keyword evidence="3" id="KW-1185">Reference proteome</keyword>
<feature type="region of interest" description="Disordered" evidence="1">
    <location>
        <begin position="64"/>
        <end position="89"/>
    </location>
</feature>
<feature type="compositionally biased region" description="Basic and acidic residues" evidence="1">
    <location>
        <begin position="65"/>
        <end position="89"/>
    </location>
</feature>
<accession>A0A0V1MT18</accession>
<organism evidence="2 3">
    <name type="scientific">Trichinella papuae</name>
    <dbReference type="NCBI Taxonomy" id="268474"/>
    <lineage>
        <taxon>Eukaryota</taxon>
        <taxon>Metazoa</taxon>
        <taxon>Ecdysozoa</taxon>
        <taxon>Nematoda</taxon>
        <taxon>Enoplea</taxon>
        <taxon>Dorylaimia</taxon>
        <taxon>Trichinellida</taxon>
        <taxon>Trichinellidae</taxon>
        <taxon>Trichinella</taxon>
    </lineage>
</organism>
<comment type="caution">
    <text evidence="2">The sequence shown here is derived from an EMBL/GenBank/DDBJ whole genome shotgun (WGS) entry which is preliminary data.</text>
</comment>
<protein>
    <submittedName>
        <fullName evidence="2">Uncharacterized protein</fullName>
    </submittedName>
</protein>
<evidence type="ECO:0000256" key="1">
    <source>
        <dbReference type="SAM" id="MobiDB-lite"/>
    </source>
</evidence>
<dbReference type="OrthoDB" id="10409870at2759"/>
<dbReference type="Proteomes" id="UP000054843">
    <property type="component" value="Unassembled WGS sequence"/>
</dbReference>
<gene>
    <name evidence="2" type="ORF">T10_9589</name>
</gene>
<evidence type="ECO:0000313" key="3">
    <source>
        <dbReference type="Proteomes" id="UP000054843"/>
    </source>
</evidence>
<name>A0A0V1MT18_9BILA</name>
<proteinExistence type="predicted"/>
<evidence type="ECO:0000313" key="2">
    <source>
        <dbReference type="EMBL" id="KRZ74941.1"/>
    </source>
</evidence>
<dbReference type="AlphaFoldDB" id="A0A0V1MT18"/>
<dbReference type="EMBL" id="JYDO01000044">
    <property type="protein sequence ID" value="KRZ74941.1"/>
    <property type="molecule type" value="Genomic_DNA"/>
</dbReference>
<reference evidence="2 3" key="1">
    <citation type="submission" date="2015-01" db="EMBL/GenBank/DDBJ databases">
        <title>Evolution of Trichinella species and genotypes.</title>
        <authorList>
            <person name="Korhonen P.K."/>
            <person name="Edoardo P."/>
            <person name="Giuseppe L.R."/>
            <person name="Gasser R.B."/>
        </authorList>
    </citation>
    <scope>NUCLEOTIDE SEQUENCE [LARGE SCALE GENOMIC DNA]</scope>
    <source>
        <strain evidence="2">ISS1980</strain>
    </source>
</reference>